<dbReference type="GO" id="GO:0002224">
    <property type="term" value="P:toll-like receptor signaling pathway"/>
    <property type="evidence" value="ECO:0007669"/>
    <property type="project" value="TreeGrafter"/>
</dbReference>
<dbReference type="GO" id="GO:0005886">
    <property type="term" value="C:plasma membrane"/>
    <property type="evidence" value="ECO:0007669"/>
    <property type="project" value="TreeGrafter"/>
</dbReference>
<dbReference type="SUPFAM" id="SSF52200">
    <property type="entry name" value="Toll/Interleukin receptor TIR domain"/>
    <property type="match status" value="1"/>
</dbReference>
<evidence type="ECO:0000256" key="10">
    <source>
        <dbReference type="ARBA" id="ARBA00023170"/>
    </source>
</evidence>
<comment type="subcellular location">
    <subcellularLocation>
        <location evidence="1">Membrane</location>
        <topology evidence="1">Single-pass membrane protein</topology>
    </subcellularLocation>
</comment>
<dbReference type="SUPFAM" id="SSF52058">
    <property type="entry name" value="L domain-like"/>
    <property type="match status" value="1"/>
</dbReference>
<dbReference type="GO" id="GO:0045087">
    <property type="term" value="P:innate immune response"/>
    <property type="evidence" value="ECO:0007669"/>
    <property type="project" value="UniProtKB-KW"/>
</dbReference>
<keyword evidence="8 12" id="KW-1133">Transmembrane helix</keyword>
<evidence type="ECO:0000256" key="6">
    <source>
        <dbReference type="ARBA" id="ARBA00022729"/>
    </source>
</evidence>
<keyword evidence="5 12" id="KW-0812">Transmembrane</keyword>
<name>A0A8C6UEH2_9GOBI</name>
<dbReference type="PROSITE" id="PS50104">
    <property type="entry name" value="TIR"/>
    <property type="match status" value="1"/>
</dbReference>
<reference evidence="14" key="2">
    <citation type="submission" date="2025-09" db="UniProtKB">
        <authorList>
            <consortium name="Ensembl"/>
        </authorList>
    </citation>
    <scope>IDENTIFICATION</scope>
</reference>
<dbReference type="GO" id="GO:0006954">
    <property type="term" value="P:inflammatory response"/>
    <property type="evidence" value="ECO:0007669"/>
    <property type="project" value="UniProtKB-KW"/>
</dbReference>
<dbReference type="InterPro" id="IPR000483">
    <property type="entry name" value="Cys-rich_flank_reg_C"/>
</dbReference>
<evidence type="ECO:0000259" key="13">
    <source>
        <dbReference type="PROSITE" id="PS50104"/>
    </source>
</evidence>
<keyword evidence="10" id="KW-0675">Receptor</keyword>
<evidence type="ECO:0000256" key="7">
    <source>
        <dbReference type="ARBA" id="ARBA00022859"/>
    </source>
</evidence>
<proteinExistence type="inferred from homology"/>
<evidence type="ECO:0000256" key="9">
    <source>
        <dbReference type="ARBA" id="ARBA00023136"/>
    </source>
</evidence>
<evidence type="ECO:0000313" key="15">
    <source>
        <dbReference type="Proteomes" id="UP000694523"/>
    </source>
</evidence>
<dbReference type="SMART" id="SM00082">
    <property type="entry name" value="LRRCT"/>
    <property type="match status" value="1"/>
</dbReference>
<keyword evidence="3" id="KW-0399">Innate immunity</keyword>
<sequence>MFRDTPLLQDLSIYQNDNLCLDPEVFQPISHLKFLDLSANHMKSLDFLSQANLTELQKLVLRDNDLIVINETVFEALPSLKYIDLSENPFVCNCSNVGFIQWVLTNKQVYVYDAFSYRCASPPSDEGNLLLDFHVQACLDFPGFICFIFSSVLVLVTLLSTFTYHFLRWQLVYGFYLFRAFVYDRKKARQGCAEVYDAFVPILHNTPPLIQILWNIISGKAIMENIIDAIYSSRKTLCVISRHYLQSEWCSREIQMASFRLLDEQKDVLILLFLEELSAHDLSPFYRVRKLLRSRTYLSWSGARSHRGLFWERVRCALQIYNKAVSYNFSIS</sequence>
<evidence type="ECO:0000256" key="2">
    <source>
        <dbReference type="ARBA" id="ARBA00009634"/>
    </source>
</evidence>
<dbReference type="Pfam" id="PF01582">
    <property type="entry name" value="TIR"/>
    <property type="match status" value="1"/>
</dbReference>
<feature type="transmembrane region" description="Helical" evidence="12">
    <location>
        <begin position="141"/>
        <end position="167"/>
    </location>
</feature>
<dbReference type="InterPro" id="IPR001611">
    <property type="entry name" value="Leu-rich_rpt"/>
</dbReference>
<keyword evidence="9 12" id="KW-0472">Membrane</keyword>
<dbReference type="Pfam" id="PF13855">
    <property type="entry name" value="LRR_8"/>
    <property type="match status" value="1"/>
</dbReference>
<evidence type="ECO:0000256" key="5">
    <source>
        <dbReference type="ARBA" id="ARBA00022692"/>
    </source>
</evidence>
<evidence type="ECO:0000256" key="1">
    <source>
        <dbReference type="ARBA" id="ARBA00004167"/>
    </source>
</evidence>
<dbReference type="PRINTS" id="PR01537">
    <property type="entry name" value="INTRLKN1R1F"/>
</dbReference>
<evidence type="ECO:0000256" key="11">
    <source>
        <dbReference type="ARBA" id="ARBA00023198"/>
    </source>
</evidence>
<dbReference type="PANTHER" id="PTHR24365">
    <property type="entry name" value="TOLL-LIKE RECEPTOR"/>
    <property type="match status" value="1"/>
</dbReference>
<keyword evidence="4" id="KW-0433">Leucine-rich repeat</keyword>
<evidence type="ECO:0000256" key="4">
    <source>
        <dbReference type="ARBA" id="ARBA00022614"/>
    </source>
</evidence>
<protein>
    <recommendedName>
        <fullName evidence="13">TIR domain-containing protein</fullName>
    </recommendedName>
</protein>
<dbReference type="Gene3D" id="3.80.10.10">
    <property type="entry name" value="Ribonuclease Inhibitor"/>
    <property type="match status" value="1"/>
</dbReference>
<dbReference type="PANTHER" id="PTHR24365:SF522">
    <property type="entry name" value="LOW QUALITY PROTEIN: TOLL-LIKE RECEPTOR 13-RELATED"/>
    <property type="match status" value="1"/>
</dbReference>
<organism evidence="14 15">
    <name type="scientific">Neogobius melanostomus</name>
    <name type="common">round goby</name>
    <dbReference type="NCBI Taxonomy" id="47308"/>
    <lineage>
        <taxon>Eukaryota</taxon>
        <taxon>Metazoa</taxon>
        <taxon>Chordata</taxon>
        <taxon>Craniata</taxon>
        <taxon>Vertebrata</taxon>
        <taxon>Euteleostomi</taxon>
        <taxon>Actinopterygii</taxon>
        <taxon>Neopterygii</taxon>
        <taxon>Teleostei</taxon>
        <taxon>Neoteleostei</taxon>
        <taxon>Acanthomorphata</taxon>
        <taxon>Gobiaria</taxon>
        <taxon>Gobiiformes</taxon>
        <taxon>Gobioidei</taxon>
        <taxon>Gobiidae</taxon>
        <taxon>Benthophilinae</taxon>
        <taxon>Neogobiini</taxon>
        <taxon>Neogobius</taxon>
    </lineage>
</organism>
<evidence type="ECO:0000313" key="14">
    <source>
        <dbReference type="Ensembl" id="ENSNMLP00000033991.1"/>
    </source>
</evidence>
<dbReference type="InterPro" id="IPR035897">
    <property type="entry name" value="Toll_tir_struct_dom_sf"/>
</dbReference>
<keyword evidence="11" id="KW-0395">Inflammatory response</keyword>
<comment type="similarity">
    <text evidence="2">Belongs to the Toll-like receptor family.</text>
</comment>
<reference evidence="14" key="1">
    <citation type="submission" date="2025-08" db="UniProtKB">
        <authorList>
            <consortium name="Ensembl"/>
        </authorList>
    </citation>
    <scope>IDENTIFICATION</scope>
</reference>
<dbReference type="Gene3D" id="3.40.50.10140">
    <property type="entry name" value="Toll/interleukin-1 receptor homology (TIR) domain"/>
    <property type="match status" value="1"/>
</dbReference>
<dbReference type="GO" id="GO:0038023">
    <property type="term" value="F:signaling receptor activity"/>
    <property type="evidence" value="ECO:0007669"/>
    <property type="project" value="TreeGrafter"/>
</dbReference>
<dbReference type="InterPro" id="IPR032675">
    <property type="entry name" value="LRR_dom_sf"/>
</dbReference>
<feature type="domain" description="TIR" evidence="13">
    <location>
        <begin position="176"/>
        <end position="318"/>
    </location>
</feature>
<keyword evidence="7" id="KW-0391">Immunity</keyword>
<dbReference type="SMART" id="SM00255">
    <property type="entry name" value="TIR"/>
    <property type="match status" value="1"/>
</dbReference>
<keyword evidence="15" id="KW-1185">Reference proteome</keyword>
<dbReference type="AlphaFoldDB" id="A0A8C6UEH2"/>
<evidence type="ECO:0000256" key="12">
    <source>
        <dbReference type="SAM" id="Phobius"/>
    </source>
</evidence>
<dbReference type="Proteomes" id="UP000694523">
    <property type="component" value="Unplaced"/>
</dbReference>
<evidence type="ECO:0000256" key="8">
    <source>
        <dbReference type="ARBA" id="ARBA00022989"/>
    </source>
</evidence>
<accession>A0A8C6UEH2</accession>
<dbReference type="InterPro" id="IPR000157">
    <property type="entry name" value="TIR_dom"/>
</dbReference>
<keyword evidence="6" id="KW-0732">Signal</keyword>
<dbReference type="Ensembl" id="ENSNMLT00000037868.1">
    <property type="protein sequence ID" value="ENSNMLP00000033991.1"/>
    <property type="gene ID" value="ENSNMLG00000021207.1"/>
</dbReference>
<dbReference type="PROSITE" id="PS51450">
    <property type="entry name" value="LRR"/>
    <property type="match status" value="1"/>
</dbReference>
<evidence type="ECO:0000256" key="3">
    <source>
        <dbReference type="ARBA" id="ARBA00022588"/>
    </source>
</evidence>